<accession>D2VTD7</accession>
<dbReference type="RefSeq" id="XP_002672657.1">
    <property type="nucleotide sequence ID" value="XM_002672611.1"/>
</dbReference>
<dbReference type="Pfam" id="PF07093">
    <property type="entry name" value="SGT1"/>
    <property type="match status" value="1"/>
</dbReference>
<dbReference type="GeneID" id="8854446"/>
<dbReference type="AlphaFoldDB" id="D2VTD7"/>
<name>D2VTD7_NAEGR</name>
<dbReference type="Proteomes" id="UP000006671">
    <property type="component" value="Unassembled WGS sequence"/>
</dbReference>
<proteinExistence type="predicted"/>
<dbReference type="STRING" id="5762.D2VTD7"/>
<dbReference type="OrthoDB" id="27237at2759"/>
<dbReference type="KEGG" id="ngr:NAEGRDRAFT_52097"/>
<reference evidence="2 3" key="1">
    <citation type="journal article" date="2010" name="Cell">
        <title>The genome of Naegleria gruberi illuminates early eukaryotic versatility.</title>
        <authorList>
            <person name="Fritz-Laylin L.K."/>
            <person name="Prochnik S.E."/>
            <person name="Ginger M.L."/>
            <person name="Dacks J.B."/>
            <person name="Carpenter M.L."/>
            <person name="Field M.C."/>
            <person name="Kuo A."/>
            <person name="Paredez A."/>
            <person name="Chapman J."/>
            <person name="Pham J."/>
            <person name="Shu S."/>
            <person name="Neupane R."/>
            <person name="Cipriano M."/>
            <person name="Mancuso J."/>
            <person name="Tu H."/>
            <person name="Salamov A."/>
            <person name="Lindquist E."/>
            <person name="Shapiro H."/>
            <person name="Lucas S."/>
            <person name="Grigoriev I.V."/>
            <person name="Cande W.Z."/>
            <person name="Fulton C."/>
            <person name="Rokhsar D.S."/>
            <person name="Dawson S.C."/>
        </authorList>
    </citation>
    <scope>NUCLEOTIDE SEQUENCE [LARGE SCALE GENOMIC DNA]</scope>
    <source>
        <strain evidence="2 3">NEG-M</strain>
    </source>
</reference>
<dbReference type="eggNOG" id="KOG2406">
    <property type="taxonomic scope" value="Eukaryota"/>
</dbReference>
<dbReference type="PANTHER" id="PTHR13060:SF0">
    <property type="entry name" value="PROTEIN ECDYSONELESS HOMOLOG"/>
    <property type="match status" value="1"/>
</dbReference>
<evidence type="ECO:0000313" key="2">
    <source>
        <dbReference type="EMBL" id="EFC39913.1"/>
    </source>
</evidence>
<feature type="region of interest" description="Disordered" evidence="1">
    <location>
        <begin position="585"/>
        <end position="607"/>
    </location>
</feature>
<protein>
    <submittedName>
        <fullName evidence="2">Predicted protein</fullName>
    </submittedName>
</protein>
<dbReference type="GO" id="GO:0005634">
    <property type="term" value="C:nucleus"/>
    <property type="evidence" value="ECO:0007669"/>
    <property type="project" value="TreeGrafter"/>
</dbReference>
<dbReference type="FunCoup" id="D2VTD7">
    <property type="interactions" value="587"/>
</dbReference>
<evidence type="ECO:0000313" key="3">
    <source>
        <dbReference type="Proteomes" id="UP000006671"/>
    </source>
</evidence>
<evidence type="ECO:0000256" key="1">
    <source>
        <dbReference type="SAM" id="MobiDB-lite"/>
    </source>
</evidence>
<sequence>MRKPKTNKKKTKSKNNKDSFCYDPNLPIDQVLKNLFQKNSENFTHDFVSYRIFIVQPELTSRFKDETKTIEDFNEELFFEKSCEIHNFLKERIPENYVWQGDMFNITFVSPPEQLEDCTEEMFLRNNQPVYPYICGRVNFSETNIDEWFITYLLVELSKNFKDQVVVQISDQDGEFLLIEAADYIAEWMNDEPELTTNRVFIYNGKLHILPDQPETPSYSYYEVFPISKPIQNIHKAVEMVFRESKYCQSEDSIQNCISTRLSSFPKEAVEFGSQKIACYLPLDVIRLLDKHPQIVSKCIYYLTRKNTVTEKFLKSFSRFLPTEPSSDNGSLRDYFTYYSVNVNRCQYVQLISSRIDVNDVPKLASIYRPSNKRTDKQEKAYELGFKILCGLEMYYHAEKPIDIFDSFEDYVDHLYDHGYFGLEMSGTDKFNNLVTKSKTYYDEFGKTANCYFIEQALMEGSTLSMKEIKQRKLIVDTDDWLDSANEEMEKYFSQKGFSESGEGEQDIEKKAKDMMDKVKSFIEEEESNIGGVKTKSKHKTSKDDWSFISSSSTAPNDQSRLDNFLKETFGKYPIEELIEKFNIEEEVDEDEDIDDNENDDDDWEDEETIDPEMEDLMQKMDDELYQFGDTQQRSEITDANVMKNLLRSLQAQGSEYGPTSVLLQHLGLDVPYFDDEIDEE</sequence>
<keyword evidence="3" id="KW-1185">Reference proteome</keyword>
<dbReference type="InParanoid" id="D2VTD7"/>
<dbReference type="OMA" id="TKDYIWQ"/>
<dbReference type="InterPro" id="IPR010770">
    <property type="entry name" value="Ecd"/>
</dbReference>
<gene>
    <name evidence="2" type="ORF">NAEGRDRAFT_52097</name>
</gene>
<dbReference type="VEuPathDB" id="AmoebaDB:NAEGRDRAFT_52097"/>
<organism evidence="3">
    <name type="scientific">Naegleria gruberi</name>
    <name type="common">Amoeba</name>
    <dbReference type="NCBI Taxonomy" id="5762"/>
    <lineage>
        <taxon>Eukaryota</taxon>
        <taxon>Discoba</taxon>
        <taxon>Heterolobosea</taxon>
        <taxon>Tetramitia</taxon>
        <taxon>Eutetramitia</taxon>
        <taxon>Vahlkampfiidae</taxon>
        <taxon>Naegleria</taxon>
    </lineage>
</organism>
<dbReference type="PANTHER" id="PTHR13060">
    <property type="entry name" value="SGT1 PROTEIN HSGT1 SUPPRESSOR OF GCR2"/>
    <property type="match status" value="1"/>
</dbReference>
<dbReference type="EMBL" id="GG738896">
    <property type="protein sequence ID" value="EFC39913.1"/>
    <property type="molecule type" value="Genomic_DNA"/>
</dbReference>